<keyword evidence="2" id="KW-1185">Reference proteome</keyword>
<gene>
    <name evidence="1" type="ORF">FF38_04218</name>
</gene>
<dbReference type="GO" id="GO:0003676">
    <property type="term" value="F:nucleic acid binding"/>
    <property type="evidence" value="ECO:0007669"/>
    <property type="project" value="InterPro"/>
</dbReference>
<dbReference type="InterPro" id="IPR036875">
    <property type="entry name" value="Znf_CCHC_sf"/>
</dbReference>
<dbReference type="SUPFAM" id="SSF57756">
    <property type="entry name" value="Retrovirus zinc finger-like domains"/>
    <property type="match status" value="1"/>
</dbReference>
<evidence type="ECO:0008006" key="3">
    <source>
        <dbReference type="Google" id="ProtNLM"/>
    </source>
</evidence>
<organism evidence="1 2">
    <name type="scientific">Lucilia cuprina</name>
    <name type="common">Green bottle fly</name>
    <name type="synonym">Australian sheep blowfly</name>
    <dbReference type="NCBI Taxonomy" id="7375"/>
    <lineage>
        <taxon>Eukaryota</taxon>
        <taxon>Metazoa</taxon>
        <taxon>Ecdysozoa</taxon>
        <taxon>Arthropoda</taxon>
        <taxon>Hexapoda</taxon>
        <taxon>Insecta</taxon>
        <taxon>Pterygota</taxon>
        <taxon>Neoptera</taxon>
        <taxon>Endopterygota</taxon>
        <taxon>Diptera</taxon>
        <taxon>Brachycera</taxon>
        <taxon>Muscomorpha</taxon>
        <taxon>Oestroidea</taxon>
        <taxon>Calliphoridae</taxon>
        <taxon>Luciliinae</taxon>
        <taxon>Lucilia</taxon>
    </lineage>
</organism>
<dbReference type="EMBL" id="JRES01001699">
    <property type="protein sequence ID" value="KNC20879.1"/>
    <property type="molecule type" value="Genomic_DNA"/>
</dbReference>
<sequence>MQFIELQCEALEASTTKKHNNIDGNKKRHYRATVLSTESSYCNYCRRSGHKIRDCKKFTALTDG</sequence>
<dbReference type="Proteomes" id="UP000037069">
    <property type="component" value="Unassembled WGS sequence"/>
</dbReference>
<evidence type="ECO:0000313" key="1">
    <source>
        <dbReference type="EMBL" id="KNC20879.1"/>
    </source>
</evidence>
<reference evidence="1 2" key="1">
    <citation type="journal article" date="2015" name="Nat. Commun.">
        <title>Lucilia cuprina genome unlocks parasitic fly biology to underpin future interventions.</title>
        <authorList>
            <person name="Anstead C.A."/>
            <person name="Korhonen P.K."/>
            <person name="Young N.D."/>
            <person name="Hall R.S."/>
            <person name="Jex A.R."/>
            <person name="Murali S.C."/>
            <person name="Hughes D.S."/>
            <person name="Lee S.F."/>
            <person name="Perry T."/>
            <person name="Stroehlein A.J."/>
            <person name="Ansell B.R."/>
            <person name="Breugelmans B."/>
            <person name="Hofmann A."/>
            <person name="Qu J."/>
            <person name="Dugan S."/>
            <person name="Lee S.L."/>
            <person name="Chao H."/>
            <person name="Dinh H."/>
            <person name="Han Y."/>
            <person name="Doddapaneni H.V."/>
            <person name="Worley K.C."/>
            <person name="Muzny D.M."/>
            <person name="Ioannidis P."/>
            <person name="Waterhouse R.M."/>
            <person name="Zdobnov E.M."/>
            <person name="James P.J."/>
            <person name="Bagnall N.H."/>
            <person name="Kotze A.C."/>
            <person name="Gibbs R.A."/>
            <person name="Richards S."/>
            <person name="Batterham P."/>
            <person name="Gasser R.B."/>
        </authorList>
    </citation>
    <scope>NUCLEOTIDE SEQUENCE [LARGE SCALE GENOMIC DNA]</scope>
    <source>
        <strain evidence="1 2">LS</strain>
        <tissue evidence="1">Full body</tissue>
    </source>
</reference>
<dbReference type="Gene3D" id="4.10.60.10">
    <property type="entry name" value="Zinc finger, CCHC-type"/>
    <property type="match status" value="1"/>
</dbReference>
<dbReference type="AlphaFoldDB" id="A0A0L0BNT6"/>
<name>A0A0L0BNT6_LUCCU</name>
<protein>
    <recommendedName>
        <fullName evidence="3">CCHC-type domain-containing protein</fullName>
    </recommendedName>
</protein>
<evidence type="ECO:0000313" key="2">
    <source>
        <dbReference type="Proteomes" id="UP000037069"/>
    </source>
</evidence>
<accession>A0A0L0BNT6</accession>
<dbReference type="GO" id="GO:0008270">
    <property type="term" value="F:zinc ion binding"/>
    <property type="evidence" value="ECO:0007669"/>
    <property type="project" value="InterPro"/>
</dbReference>
<comment type="caution">
    <text evidence="1">The sequence shown here is derived from an EMBL/GenBank/DDBJ whole genome shotgun (WGS) entry which is preliminary data.</text>
</comment>
<proteinExistence type="predicted"/>